<feature type="compositionally biased region" description="Basic and acidic residues" evidence="1">
    <location>
        <begin position="639"/>
        <end position="648"/>
    </location>
</feature>
<dbReference type="RefSeq" id="XP_038057502.1">
    <property type="nucleotide sequence ID" value="XM_038201574.1"/>
</dbReference>
<feature type="compositionally biased region" description="Polar residues" evidence="1">
    <location>
        <begin position="226"/>
        <end position="251"/>
    </location>
</feature>
<proteinExistence type="predicted"/>
<dbReference type="OMA" id="ASCANSD"/>
<evidence type="ECO:0000313" key="4">
    <source>
        <dbReference type="Proteomes" id="UP000887568"/>
    </source>
</evidence>
<feature type="compositionally biased region" description="Basic and acidic residues" evidence="1">
    <location>
        <begin position="158"/>
        <end position="171"/>
    </location>
</feature>
<protein>
    <submittedName>
        <fullName evidence="3">Uncharacterized protein</fullName>
    </submittedName>
</protein>
<feature type="region of interest" description="Disordered" evidence="1">
    <location>
        <begin position="63"/>
        <end position="106"/>
    </location>
</feature>
<feature type="region of interest" description="Disordered" evidence="1">
    <location>
        <begin position="200"/>
        <end position="500"/>
    </location>
</feature>
<evidence type="ECO:0000256" key="2">
    <source>
        <dbReference type="SAM" id="Phobius"/>
    </source>
</evidence>
<feature type="compositionally biased region" description="Basic residues" evidence="1">
    <location>
        <begin position="482"/>
        <end position="492"/>
    </location>
</feature>
<dbReference type="OrthoDB" id="10497298at2759"/>
<sequence>MDISTQTSNDSSPNLSESSIEAFLVENMSTILYVLAAAIIIVCFTIHGCLFYRRWKRRRRTTSAEDKEIGWSPMRNANKDKVTGSSRENSVVSCTDSDQRSRSDSVQILHEAKSSTKSLLLDQDLSDRRRSSSIRIKVLPPPAIIRSTSGPDQPTQRPSDESHHEASKRGSDPQPAKAAVIAELAGLGSIKAPTVFVAERSDASKPSCVTDKIPNDVNSPGYAQIGGSSSNVASVPKSNNLDRSQSGSNRSVPAILHTQPSEEKYDHLEPRDLTKRATVTRQNKDSPEVKKLKRRSYSFDDVPAFESTGDLEPNWQIPGPVRGRSASESQPVPKSVKSQTGVSKPDPVYFILEPGSDIDTLSRNDKRYRTLPPIKSTAGQPTSPIKRKFTFNTLFSRKSKRTEKRKDKHGAQTPPSSPSKSSVDENQPVIYEEPEGVRVLDPTDLQGYATVNPDSQLDVREDRGGKSDGGSPSKSKSSILKSFHKIRTKSKTFKSTSQKRPVRNICDDLNGAYEVLEIPMGDSATAGGPVYDTPGSDVSANQAASKNLTVIGTTNTGAPLKQYQPGSARRELPNTPNEYDVIERGAITSQGAISRSKSAKPNLRGASTKALTQYDKLGPMVPDRLKAIDMSRPSSSPEPAKRGTDRVYDLLNPKTMGSSDIRNGGKPRVSPKPQSLRGLPRSSDYDLLFSGKLSRHGSFCAGPNPKSAPRPLLRANSLKLRKISPETSPKPSRIKPGKPSQVKPPLSSKPAEPVYFTLDPNSTAEPI</sequence>
<keyword evidence="2" id="KW-0812">Transmembrane</keyword>
<keyword evidence="2" id="KW-0472">Membrane</keyword>
<reference evidence="3" key="1">
    <citation type="submission" date="2022-11" db="UniProtKB">
        <authorList>
            <consortium name="EnsemblMetazoa"/>
        </authorList>
    </citation>
    <scope>IDENTIFICATION</scope>
</reference>
<keyword evidence="4" id="KW-1185">Reference proteome</keyword>
<feature type="compositionally biased region" description="Polar residues" evidence="1">
    <location>
        <begin position="326"/>
        <end position="342"/>
    </location>
</feature>
<feature type="region of interest" description="Disordered" evidence="1">
    <location>
        <begin position="626"/>
        <end position="767"/>
    </location>
</feature>
<dbReference type="GeneID" id="119729069"/>
<dbReference type="Proteomes" id="UP000887568">
    <property type="component" value="Unplaced"/>
</dbReference>
<evidence type="ECO:0000256" key="1">
    <source>
        <dbReference type="SAM" id="MobiDB-lite"/>
    </source>
</evidence>
<feature type="region of interest" description="Disordered" evidence="1">
    <location>
        <begin position="131"/>
        <end position="176"/>
    </location>
</feature>
<name>A0A914A0Z9_PATMI</name>
<feature type="compositionally biased region" description="Basic and acidic residues" evidence="1">
    <location>
        <begin position="457"/>
        <end position="466"/>
    </location>
</feature>
<dbReference type="AlphaFoldDB" id="A0A914A0Z9"/>
<feature type="compositionally biased region" description="Basic residues" evidence="1">
    <location>
        <begin position="397"/>
        <end position="408"/>
    </location>
</feature>
<feature type="compositionally biased region" description="Low complexity" evidence="1">
    <location>
        <begin position="469"/>
        <end position="481"/>
    </location>
</feature>
<organism evidence="3 4">
    <name type="scientific">Patiria miniata</name>
    <name type="common">Bat star</name>
    <name type="synonym">Asterina miniata</name>
    <dbReference type="NCBI Taxonomy" id="46514"/>
    <lineage>
        <taxon>Eukaryota</taxon>
        <taxon>Metazoa</taxon>
        <taxon>Echinodermata</taxon>
        <taxon>Eleutherozoa</taxon>
        <taxon>Asterozoa</taxon>
        <taxon>Asteroidea</taxon>
        <taxon>Valvatacea</taxon>
        <taxon>Valvatida</taxon>
        <taxon>Asterinidae</taxon>
        <taxon>Patiria</taxon>
    </lineage>
</organism>
<evidence type="ECO:0000313" key="3">
    <source>
        <dbReference type="EnsemblMetazoa" id="XP_038057502.1"/>
    </source>
</evidence>
<keyword evidence="2" id="KW-1133">Transmembrane helix</keyword>
<feature type="compositionally biased region" description="Polar residues" evidence="1">
    <location>
        <begin position="146"/>
        <end position="157"/>
    </location>
</feature>
<dbReference type="EnsemblMetazoa" id="XM_038201574.1">
    <property type="protein sequence ID" value="XP_038057502.1"/>
    <property type="gene ID" value="LOC119729069"/>
</dbReference>
<feature type="compositionally biased region" description="Basic and acidic residues" evidence="1">
    <location>
        <begin position="260"/>
        <end position="275"/>
    </location>
</feature>
<accession>A0A914A0Z9</accession>
<feature type="compositionally biased region" description="Polar residues" evidence="1">
    <location>
        <begin position="83"/>
        <end position="95"/>
    </location>
</feature>
<feature type="transmembrane region" description="Helical" evidence="2">
    <location>
        <begin position="31"/>
        <end position="52"/>
    </location>
</feature>
<feature type="region of interest" description="Disordered" evidence="1">
    <location>
        <begin position="553"/>
        <end position="575"/>
    </location>
</feature>